<comment type="caution">
    <text evidence="3">The sequence shown here is derived from an EMBL/GenBank/DDBJ whole genome shotgun (WGS) entry which is preliminary data.</text>
</comment>
<feature type="compositionally biased region" description="Low complexity" evidence="1">
    <location>
        <begin position="211"/>
        <end position="221"/>
    </location>
</feature>
<reference evidence="3 4" key="1">
    <citation type="journal article" date="2019" name="Sci. Rep.">
        <title>Extended insight into the Mycobacterium chelonae-abscessus complex through whole genome sequencing of Mycobacterium salmoniphilum outbreak and Mycobacterium salmoniphilum-like strains.</title>
        <authorList>
            <person name="Behra P.R.K."/>
            <person name="Das S."/>
            <person name="Pettersson B.M.F."/>
            <person name="Shirreff L."/>
            <person name="DuCote T."/>
            <person name="Jacobsson K.G."/>
            <person name="Ennis D.G."/>
            <person name="Kirsebom L.A."/>
        </authorList>
    </citation>
    <scope>NUCLEOTIDE SEQUENCE [LARGE SCALE GENOMIC DNA]</scope>
    <source>
        <strain evidence="3 4">CCUG 60884</strain>
    </source>
</reference>
<dbReference type="AlphaFoldDB" id="A0A4R8SZ57"/>
<evidence type="ECO:0000313" key="4">
    <source>
        <dbReference type="Proteomes" id="UP000294604"/>
    </source>
</evidence>
<evidence type="ECO:0000256" key="2">
    <source>
        <dbReference type="SAM" id="Phobius"/>
    </source>
</evidence>
<feature type="compositionally biased region" description="Low complexity" evidence="1">
    <location>
        <begin position="175"/>
        <end position="199"/>
    </location>
</feature>
<feature type="transmembrane region" description="Helical" evidence="2">
    <location>
        <begin position="392"/>
        <end position="414"/>
    </location>
</feature>
<keyword evidence="2" id="KW-1133">Transmembrane helix</keyword>
<feature type="region of interest" description="Disordered" evidence="1">
    <location>
        <begin position="299"/>
        <end position="322"/>
    </location>
</feature>
<keyword evidence="2" id="KW-0472">Membrane</keyword>
<feature type="transmembrane region" description="Helical" evidence="2">
    <location>
        <begin position="367"/>
        <end position="386"/>
    </location>
</feature>
<name>A0A4R8SZ57_9MYCO</name>
<evidence type="ECO:0000256" key="1">
    <source>
        <dbReference type="SAM" id="MobiDB-lite"/>
    </source>
</evidence>
<dbReference type="Proteomes" id="UP000294604">
    <property type="component" value="Unassembled WGS sequence"/>
</dbReference>
<feature type="compositionally biased region" description="Polar residues" evidence="1">
    <location>
        <begin position="113"/>
        <end position="126"/>
    </location>
</feature>
<dbReference type="RefSeq" id="WP_134082119.1">
    <property type="nucleotide sequence ID" value="NZ_PECL01000006.1"/>
</dbReference>
<proteinExistence type="predicted"/>
<dbReference type="STRING" id="404941.GCA_002013645_00272"/>
<evidence type="ECO:0000313" key="3">
    <source>
        <dbReference type="EMBL" id="TEA08539.1"/>
    </source>
</evidence>
<keyword evidence="2" id="KW-0812">Transmembrane</keyword>
<feature type="transmembrane region" description="Helical" evidence="2">
    <location>
        <begin position="336"/>
        <end position="355"/>
    </location>
</feature>
<dbReference type="EMBL" id="PECL01000006">
    <property type="protein sequence ID" value="TEA08539.1"/>
    <property type="molecule type" value="Genomic_DNA"/>
</dbReference>
<sequence>MTDSDDTQRPVSVAELLARNGAADGKISGHRRRMRGNADAIPVAELTGEIPVIRDKKGGRARPNPAPTPTQDTSTAPETPKAPETGARSYLRSNEDALFGGDSMADEAARRGPSTSSTHAQPSSMASPLRSIFPPTPTPVARPGEPRKSIDFNDATGVISPITKEPPASEPTPAPKSAAVAPAAPLAPAVPVAPVSRPEPVAPEPEPEPEPVAQPEAIAQPETREDEPVKALDAVQSPGHGDYAEYEEDDEHEQYGHARGVEWTSHDAEQDVEDDEFEGEENDYRLEHELQELIGAHGDTAEPGASQLADVEADTDKPDAEAKADRREKIKTYLQGSWIAAQYLLAAAVGAGLFFGFRELWSWNQGIALVLGVLFIAILVASLWVIRKTVDLASILIAIVVGALIAFGPLVLMLQSVD</sequence>
<accession>A0A4R8SZ57</accession>
<protein>
    <recommendedName>
        <fullName evidence="5">Transmembrane protein</fullName>
    </recommendedName>
</protein>
<organism evidence="3 4">
    <name type="scientific">Mycobacteroides salmoniphilum</name>
    <dbReference type="NCBI Taxonomy" id="404941"/>
    <lineage>
        <taxon>Bacteria</taxon>
        <taxon>Bacillati</taxon>
        <taxon>Actinomycetota</taxon>
        <taxon>Actinomycetes</taxon>
        <taxon>Mycobacteriales</taxon>
        <taxon>Mycobacteriaceae</taxon>
        <taxon>Mycobacteroides</taxon>
    </lineage>
</organism>
<evidence type="ECO:0008006" key="5">
    <source>
        <dbReference type="Google" id="ProtNLM"/>
    </source>
</evidence>
<gene>
    <name evidence="3" type="ORF">CCUG60884_01024</name>
</gene>
<feature type="region of interest" description="Disordered" evidence="1">
    <location>
        <begin position="48"/>
        <end position="254"/>
    </location>
</feature>